<dbReference type="SUPFAM" id="SSF52833">
    <property type="entry name" value="Thioredoxin-like"/>
    <property type="match status" value="1"/>
</dbReference>
<protein>
    <recommendedName>
        <fullName evidence="1">GST N-terminal domain-containing protein</fullName>
    </recommendedName>
</protein>
<evidence type="ECO:0000313" key="2">
    <source>
        <dbReference type="EMBL" id="SEH10235.1"/>
    </source>
</evidence>
<reference evidence="3" key="1">
    <citation type="submission" date="2016-10" db="EMBL/GenBank/DDBJ databases">
        <authorList>
            <person name="Varghese N."/>
            <person name="Submissions S."/>
        </authorList>
    </citation>
    <scope>NUCLEOTIDE SEQUENCE [LARGE SCALE GENOMIC DNA]</scope>
    <source>
        <strain evidence="3">ATCC 35263</strain>
    </source>
</reference>
<name>A0A1H6FK76_THEAL</name>
<dbReference type="AlphaFoldDB" id="A0A1H6FK76"/>
<dbReference type="Pfam" id="PF13417">
    <property type="entry name" value="GST_N_3"/>
    <property type="match status" value="1"/>
</dbReference>
<keyword evidence="3" id="KW-1185">Reference proteome</keyword>
<accession>A0A1H6FK76</accession>
<dbReference type="RefSeq" id="WP_093115198.1">
    <property type="nucleotide sequence ID" value="NZ_FNWJ01000001.1"/>
</dbReference>
<dbReference type="STRING" id="29539.SAMN02745716_0082"/>
<sequence length="101" mass="11397">MRLYVCWGTWRPGPRPGGHPCGRAYHALKEAGYEPEVIKAYGLGPLPRFLNNTRGRREVRELTGQQWVPVLVTDDGQTIVGSREIESWARTHPRTANDQSA</sequence>
<gene>
    <name evidence="2" type="ORF">SAMN02745716_0082</name>
</gene>
<dbReference type="InterPro" id="IPR036249">
    <property type="entry name" value="Thioredoxin-like_sf"/>
</dbReference>
<dbReference type="OrthoDB" id="4867152at2"/>
<dbReference type="InterPro" id="IPR004045">
    <property type="entry name" value="Glutathione_S-Trfase_N"/>
</dbReference>
<proteinExistence type="predicted"/>
<evidence type="ECO:0000313" key="3">
    <source>
        <dbReference type="Proteomes" id="UP000222056"/>
    </source>
</evidence>
<feature type="domain" description="GST N-terminal" evidence="1">
    <location>
        <begin position="17"/>
        <end position="86"/>
    </location>
</feature>
<dbReference type="EMBL" id="FNWJ01000001">
    <property type="protein sequence ID" value="SEH10235.1"/>
    <property type="molecule type" value="Genomic_DNA"/>
</dbReference>
<organism evidence="2 3">
    <name type="scientific">Thermoleophilum album</name>
    <dbReference type="NCBI Taxonomy" id="29539"/>
    <lineage>
        <taxon>Bacteria</taxon>
        <taxon>Bacillati</taxon>
        <taxon>Actinomycetota</taxon>
        <taxon>Thermoleophilia</taxon>
        <taxon>Thermoleophilales</taxon>
        <taxon>Thermoleophilaceae</taxon>
        <taxon>Thermoleophilum</taxon>
    </lineage>
</organism>
<evidence type="ECO:0000259" key="1">
    <source>
        <dbReference type="Pfam" id="PF13417"/>
    </source>
</evidence>
<dbReference type="Proteomes" id="UP000222056">
    <property type="component" value="Unassembled WGS sequence"/>
</dbReference>